<gene>
    <name evidence="1" type="ORF">AX760_25000</name>
</gene>
<dbReference type="Proteomes" id="UP000182661">
    <property type="component" value="Unassembled WGS sequence"/>
</dbReference>
<evidence type="ECO:0000313" key="2">
    <source>
        <dbReference type="Proteomes" id="UP000182661"/>
    </source>
</evidence>
<dbReference type="EMBL" id="LSRP01000003">
    <property type="protein sequence ID" value="OJG00947.1"/>
    <property type="molecule type" value="Genomic_DNA"/>
</dbReference>
<sequence>MGIRAVAAGVLQHQQAKLKSRPSQTQQLTAELTKVEQQQASIIQQISDRAAEARPRLTALDDLLDRLELQRGTLSAEFANTAHVEPDMSERLAELRRQINPEAVPKIMALFLYFVRDDVDTTTKQPFVDMTRKRLKLQHEYDFQQRLKAGELDTEAKRKKLLSDYAEELDKKKLGWVNLQVSLVAGAGFEPAAFRL</sequence>
<organism evidence="1 2">
    <name type="scientific">Pararhizobium antarcticum</name>
    <dbReference type="NCBI Taxonomy" id="1798805"/>
    <lineage>
        <taxon>Bacteria</taxon>
        <taxon>Pseudomonadati</taxon>
        <taxon>Pseudomonadota</taxon>
        <taxon>Alphaproteobacteria</taxon>
        <taxon>Hyphomicrobiales</taxon>
        <taxon>Rhizobiaceae</taxon>
        <taxon>Rhizobium/Agrobacterium group</taxon>
        <taxon>Pararhizobium</taxon>
    </lineage>
</organism>
<evidence type="ECO:0000313" key="1">
    <source>
        <dbReference type="EMBL" id="OJG00947.1"/>
    </source>
</evidence>
<protein>
    <submittedName>
        <fullName evidence="1">Uncharacterized protein</fullName>
    </submittedName>
</protein>
<keyword evidence="2" id="KW-1185">Reference proteome</keyword>
<reference evidence="1 2" key="1">
    <citation type="submission" date="2016-02" db="EMBL/GenBank/DDBJ databases">
        <title>Genome sequencing of a beta-galactosidase producing bacteria Rhizobium sp. 59.</title>
        <authorList>
            <person name="Wang D."/>
            <person name="Kot W."/>
            <person name="Qin Y."/>
            <person name="Hansen L."/>
            <person name="Naqvi K."/>
            <person name="Rensing C."/>
        </authorList>
    </citation>
    <scope>NUCLEOTIDE SEQUENCE [LARGE SCALE GENOMIC DNA]</scope>
    <source>
        <strain evidence="1 2">59</strain>
    </source>
</reference>
<accession>A0A657LXT3</accession>
<comment type="caution">
    <text evidence="1">The sequence shown here is derived from an EMBL/GenBank/DDBJ whole genome shotgun (WGS) entry which is preliminary data.</text>
</comment>
<proteinExistence type="predicted"/>
<name>A0A657LXT3_9HYPH</name>
<dbReference type="AlphaFoldDB" id="A0A657LXT3"/>